<dbReference type="InterPro" id="IPR050474">
    <property type="entry name" value="Hel308_SKI2-like"/>
</dbReference>
<dbReference type="PANTHER" id="PTHR47961">
    <property type="entry name" value="DNA POLYMERASE THETA, PUTATIVE (AFU_ORTHOLOGUE AFUA_1G05260)-RELATED"/>
    <property type="match status" value="1"/>
</dbReference>
<dbReference type="Pfam" id="PF02889">
    <property type="entry name" value="Sec63"/>
    <property type="match status" value="3"/>
</dbReference>
<protein>
    <recommendedName>
        <fullName evidence="15">U5 small nuclear ribonucleoprotein 200 kDa helicase</fullName>
        <ecNumber evidence="4">3.1.2.4</ecNumber>
        <ecNumber evidence="5">3.6.4.13</ecNumber>
    </recommendedName>
</protein>
<dbReference type="InterPro" id="IPR048863">
    <property type="entry name" value="BRR2_plug"/>
</dbReference>
<dbReference type="PROSITE" id="PS51194">
    <property type="entry name" value="HELICASE_CTER"/>
    <property type="match status" value="1"/>
</dbReference>
<evidence type="ECO:0000256" key="17">
    <source>
        <dbReference type="ARBA" id="ARBA00054527"/>
    </source>
</evidence>
<dbReference type="GO" id="GO:0005681">
    <property type="term" value="C:spliceosomal complex"/>
    <property type="evidence" value="ECO:0007669"/>
    <property type="project" value="UniProtKB-KW"/>
</dbReference>
<dbReference type="GO" id="GO:0030532">
    <property type="term" value="C:small nuclear ribonucleoprotein complex"/>
    <property type="evidence" value="ECO:0007669"/>
    <property type="project" value="UniProtKB-ARBA"/>
</dbReference>
<dbReference type="Pfam" id="PF16113">
    <property type="entry name" value="ECH_2"/>
    <property type="match status" value="1"/>
</dbReference>
<keyword evidence="7" id="KW-0747">Spliceosome</keyword>
<dbReference type="FunFam" id="2.60.40.150:FF:000048">
    <property type="entry name" value="U5 small nuclear ribonucleoprotein 200 kDa helicase"/>
    <property type="match status" value="1"/>
</dbReference>
<dbReference type="Pfam" id="PF18149">
    <property type="entry name" value="Helicase_PWI"/>
    <property type="match status" value="1"/>
</dbReference>
<keyword evidence="6" id="KW-0507">mRNA processing</keyword>
<dbReference type="CDD" id="cd18021">
    <property type="entry name" value="DEXHc_Brr2_2"/>
    <property type="match status" value="1"/>
</dbReference>
<dbReference type="Gene3D" id="2.60.40.150">
    <property type="entry name" value="C2 domain"/>
    <property type="match status" value="2"/>
</dbReference>
<dbReference type="PANTHER" id="PTHR47961:SF4">
    <property type="entry name" value="ACTIVATING SIGNAL COINTEGRATOR 1 COMPLEX SUBUNIT 3"/>
    <property type="match status" value="1"/>
</dbReference>
<dbReference type="GO" id="GO:0003860">
    <property type="term" value="F:3-hydroxyisobutyryl-CoA hydrolase activity"/>
    <property type="evidence" value="ECO:0007669"/>
    <property type="project" value="UniProtKB-EC"/>
</dbReference>
<dbReference type="SUPFAM" id="SSF158702">
    <property type="entry name" value="Sec63 N-terminal domain-like"/>
    <property type="match status" value="3"/>
</dbReference>
<keyword evidence="13" id="KW-0508">mRNA splicing</keyword>
<dbReference type="EMBL" id="KB741102">
    <property type="protein sequence ID" value="ENN73865.1"/>
    <property type="molecule type" value="Genomic_DNA"/>
</dbReference>
<dbReference type="FunFam" id="3.40.50.300:FF:000368">
    <property type="entry name" value="U5 small nuclear ribonucleoprotein 200 kDa helicase"/>
    <property type="match status" value="1"/>
</dbReference>
<proteinExistence type="inferred from homology"/>
<dbReference type="Gene3D" id="3.40.50.300">
    <property type="entry name" value="P-loop containing nucleotide triphosphate hydrolases"/>
    <property type="match status" value="5"/>
</dbReference>
<evidence type="ECO:0000256" key="1">
    <source>
        <dbReference type="ARBA" id="ARBA00001709"/>
    </source>
</evidence>
<evidence type="ECO:0000256" key="15">
    <source>
        <dbReference type="ARBA" id="ARBA00034541"/>
    </source>
</evidence>
<organism evidence="19">
    <name type="scientific">Dendroctonus ponderosae</name>
    <name type="common">Mountain pine beetle</name>
    <dbReference type="NCBI Taxonomy" id="77166"/>
    <lineage>
        <taxon>Eukaryota</taxon>
        <taxon>Metazoa</taxon>
        <taxon>Ecdysozoa</taxon>
        <taxon>Arthropoda</taxon>
        <taxon>Hexapoda</taxon>
        <taxon>Insecta</taxon>
        <taxon>Pterygota</taxon>
        <taxon>Neoptera</taxon>
        <taxon>Endopterygota</taxon>
        <taxon>Coleoptera</taxon>
        <taxon>Polyphaga</taxon>
        <taxon>Cucujiformia</taxon>
        <taxon>Curculionidae</taxon>
        <taxon>Scolytinae</taxon>
        <taxon>Dendroctonus</taxon>
    </lineage>
</organism>
<dbReference type="GO" id="GO:0003678">
    <property type="term" value="F:DNA helicase activity"/>
    <property type="evidence" value="ECO:0007669"/>
    <property type="project" value="TreeGrafter"/>
</dbReference>
<dbReference type="Gene3D" id="1.10.150.20">
    <property type="entry name" value="5' to 3' exonuclease, C-terminal subdomain"/>
    <property type="match status" value="3"/>
</dbReference>
<keyword evidence="10" id="KW-0378">Hydrolase</keyword>
<evidence type="ECO:0000256" key="16">
    <source>
        <dbReference type="ARBA" id="ARBA00047984"/>
    </source>
</evidence>
<dbReference type="InterPro" id="IPR036390">
    <property type="entry name" value="WH_DNA-bd_sf"/>
</dbReference>
<comment type="catalytic activity">
    <reaction evidence="16">
        <text>ATP + H2O = ADP + phosphate + H(+)</text>
        <dbReference type="Rhea" id="RHEA:13065"/>
        <dbReference type="ChEBI" id="CHEBI:15377"/>
        <dbReference type="ChEBI" id="CHEBI:15378"/>
        <dbReference type="ChEBI" id="CHEBI:30616"/>
        <dbReference type="ChEBI" id="CHEBI:43474"/>
        <dbReference type="ChEBI" id="CHEBI:456216"/>
        <dbReference type="EC" id="3.6.4.13"/>
    </reaction>
</comment>
<dbReference type="SMART" id="SM00382">
    <property type="entry name" value="AAA"/>
    <property type="match status" value="2"/>
</dbReference>
<dbReference type="GO" id="GO:0000398">
    <property type="term" value="P:mRNA splicing, via spliceosome"/>
    <property type="evidence" value="ECO:0007669"/>
    <property type="project" value="UniProtKB-ARBA"/>
</dbReference>
<evidence type="ECO:0000256" key="10">
    <source>
        <dbReference type="ARBA" id="ARBA00022801"/>
    </source>
</evidence>
<comment type="similarity">
    <text evidence="3">Belongs to the helicase family. SKI2 subfamily.</text>
</comment>
<dbReference type="InterPro" id="IPR011545">
    <property type="entry name" value="DEAD/DEAH_box_helicase_dom"/>
</dbReference>
<evidence type="ECO:0000313" key="19">
    <source>
        <dbReference type="EMBL" id="ENN73865.1"/>
    </source>
</evidence>
<keyword evidence="11" id="KW-0347">Helicase</keyword>
<dbReference type="Pfam" id="PF00270">
    <property type="entry name" value="DEAD"/>
    <property type="match status" value="2"/>
</dbReference>
<evidence type="ECO:0000256" key="9">
    <source>
        <dbReference type="ARBA" id="ARBA00022741"/>
    </source>
</evidence>
<dbReference type="SUPFAM" id="SSF81296">
    <property type="entry name" value="E set domains"/>
    <property type="match status" value="1"/>
</dbReference>
<evidence type="ECO:0000256" key="2">
    <source>
        <dbReference type="ARBA" id="ARBA00004123"/>
    </source>
</evidence>
<name>N6TX23_DENPD</name>
<dbReference type="InterPro" id="IPR057842">
    <property type="entry name" value="WH_MER3"/>
</dbReference>
<dbReference type="InterPro" id="IPR045004">
    <property type="entry name" value="ECH_dom"/>
</dbReference>
<evidence type="ECO:0000256" key="14">
    <source>
        <dbReference type="ARBA" id="ARBA00023242"/>
    </source>
</evidence>
<dbReference type="FunFam" id="2.60.40.150:FF:000004">
    <property type="entry name" value="RNA helicase, activating signal cointegrator 1"/>
    <property type="match status" value="1"/>
</dbReference>
<feature type="region of interest" description="Disordered" evidence="18">
    <location>
        <begin position="1"/>
        <end position="35"/>
    </location>
</feature>
<dbReference type="InterPro" id="IPR004179">
    <property type="entry name" value="Sec63-dom"/>
</dbReference>
<keyword evidence="9" id="KW-0547">Nucleotide-binding</keyword>
<dbReference type="HOGENOM" id="CLU_000335_1_0_1"/>
<evidence type="ECO:0000256" key="18">
    <source>
        <dbReference type="SAM" id="MobiDB-lite"/>
    </source>
</evidence>
<dbReference type="EC" id="3.1.2.4" evidence="4"/>
<dbReference type="PIRSF" id="PIRSF039073">
    <property type="entry name" value="BRR2"/>
    <property type="match status" value="1"/>
</dbReference>
<dbReference type="SUPFAM" id="SSF52096">
    <property type="entry name" value="ClpP/crotonase"/>
    <property type="match status" value="1"/>
</dbReference>
<dbReference type="GO" id="GO:0003676">
    <property type="term" value="F:nucleic acid binding"/>
    <property type="evidence" value="ECO:0007669"/>
    <property type="project" value="InterPro"/>
</dbReference>
<dbReference type="InterPro" id="IPR014001">
    <property type="entry name" value="Helicase_ATP-bd"/>
</dbReference>
<evidence type="ECO:0000256" key="7">
    <source>
        <dbReference type="ARBA" id="ARBA00022728"/>
    </source>
</evidence>
<dbReference type="GO" id="GO:0003724">
    <property type="term" value="F:RNA helicase activity"/>
    <property type="evidence" value="ECO:0007669"/>
    <property type="project" value="UniProtKB-EC"/>
</dbReference>
<feature type="compositionally biased region" description="Basic and acidic residues" evidence="18">
    <location>
        <begin position="12"/>
        <end position="35"/>
    </location>
</feature>
<dbReference type="InterPro" id="IPR014756">
    <property type="entry name" value="Ig_E-set"/>
</dbReference>
<dbReference type="InterPro" id="IPR041094">
    <property type="entry name" value="Brr2_helicase_PWI"/>
</dbReference>
<evidence type="ECO:0000256" key="5">
    <source>
        <dbReference type="ARBA" id="ARBA00012552"/>
    </source>
</evidence>
<dbReference type="CDD" id="cd18019">
    <property type="entry name" value="DEXHc_Brr2_1"/>
    <property type="match status" value="1"/>
</dbReference>
<sequence>MSLVGKLTSTKMGDRAQRTKPGKAEERKVKRQKRDEAQYDFARMKGATLLSEGVDEMVGIIYKPKTQETRQTYEVLLSFLQEALGDQPRDIICGAADEVLSVLKNDRLKEREKKKETEQLIGSIPEERFALLVNLGKKISDFGTDELKTNVCEENIDETYGINVQFEESEEEDDEDMYGEVRDEFDEEEGEEAREDGAIHAENLGVSAEELRKEKALHPMDIDAYWLQRKLSKIYDDAMISQAKATEVLNVLRDASDDRELENQLVLLLGYDCFDFIKQLKKNRKLILYCTLLAKSQSETERQKLKEKMTEDSSLKRILKLLETGKGDEENGDDDTASRARKRKHSSDEEDIDDDSGKKQVAGNRKLVDFEDLVFKQGSHFMANKRCQLPDGSFRKQRKGYEEVHVPALKPKPFGENEKLQPIDQLPKYVQPVFDGFKTLNRIQSRLYKAALEGDENILLCAPTGAGKTNVALLAMMREIGKHINADGTINADEFKIIYIAPMRSLVQEMVGNFGKRLASYNIIVHELTGDHQLTREQIAEAQVIVCTPEKWDIITRKGGEKTFTSLVRLIIIDEIHLLHDDRGPVLEALVARTVRMIESTQEEVRLVGLSATLPNYQDVAAFLRVQPDSGLFYFDNSFRPVALEQQYIGVTEKKATKRCQIMNEIVYEKTMEHAGKNQVLIFVHSRNETGKTARAIRDMCLEKDTLGQFLREGSASMEVLRTEADQVKNNELKDLLPYGFAIHHAGMTRVDRTLVEDLFADRHIQVLVSTATLAWGVNLPAHTVIIKGTQIYDPTKGRWVELGALDVLQMLGRAGRPQYDTKGEGILITNHSELQYYLSLLNQQLPIESQMITRLPDMLNAEIVLGTIQNLRDAVTWIGYTYLYIRMLRAHTLYGISHDQIKQDPLLEQHRADLVHTAVLHLDRSGLVKYERKSGQFQGTELGRIASQYYCTHETMLTYNQLLKPYLSDIDLFRVFSLSGEFRNIAVREGEPGELQKLMERVPIPIKESIEEPSAKVNVLLQAYISQLKLESFALMSDMVYVTQSASRLIRAIFEIVLHRGWAQLADKVLTLCKMVDKRMWQSMSPLRQFKKMPEEIVKKIEKKYFPWERLYDLGPNEIGELIRVPKLGKTIHKYVHQFPKLELSTHIQPITRSMLKVELTITPDFQWDEKLHGHAEAFWIFVEDVDSEVILHHEFFLLKQKYCEDEHLVKFFVPIYEPLAPHYFLRIVSDRWIGAETQLPVSFKHLILPEKNFPPTELLDLQPLPITALRSEKYESLYNEKFPQFNPIQTQVFNSVYNGDENIFIGAPTGSGKTTIAEFAILRLFDRNPDGRCVYLVPRDALAELIFADWHIKFGQTMGKKVVLLTGETGTDLKLLAKGQIIITTAEKWDVLSRRWKQRKNVQNINLFIVDELHLIGGEDGPIIEIVCSRMRYISSQIEKPIRIVALSGSLTDYKDVAQWLGCNANATFNFHPSVRPIPLELHVQGFNLTHNASRLIAMGKPAYNTIIRHSPHKPVIVFVPTRKQARLTAIDLLTYAASEGQSNKFFHAEEEDIKPFLDRMTDKTLKETLSQGVAYMHEGLTAADLRLVEQLFDSGAVQIAVVTRDLCWAVNIFAYLVIIMDTQFFNGKVHAYEDYPITDVLQMVGRANRPLEDDDAKCILMCQSSKKDFFKKFLSDPLPVESHLDHRLHDHFNAEIVTKTIENKQDTVDYLTWTFLYRRLTQNPNYYNLQGVTHRHLSDHLSELVENTLSDLEQSKCISIEDDMDCVPLNLGMIAAYYYINYTTIELFSLSLNSKTKIRGLLEIISSAAEYEDIPVRHHEDNILRQLAQKLPNKLTSPTGGQPKFNDPHVKTNLLLQGHLCRLQLSAELQGDTEVVLAKAIRLIQACVDVLSSNGWLSPAVAAMELAQMVTQAMWSKDSYLKQLPHFNAEIIKRCTEKGVETVFDIMELEDEDRTKLLSLNDAQMADVARFCNRYPNIELTYEVLDKDKIHSGSSVHVAVQLEREDDINGPVIAPFFPQKREEGWWVVIGDSRTNSLLSIKRLTLQQKARVKLDFVAPSPGHHSYTLYFMSDAYLGCDQEYKFSIDVGDFESSATTLRSMSTAESDVILDNVGNKGVITLNRPKALNSLNLSMINKIYPALQNWEKEKKLVIVKGKVHAYEDYPITDVLQMVGRANRPLEDDDAKCILMCQSSKKDFFKKFLSDPLPVESHLDHRLHDHFNAEIVTKTIENKQDTVDYLTWTFLYRRLTQNPNYYNLQGVTHRHLSDHLSELVENTLSDLEQSKCISIEDDMDCVPLNLGMIAAYYYINYTTIELFSLSLNSKTKIRGLLEIISSAAEYEDIPVRHHEDNILRQLAQKLPNKLTSPTGGQPKFNDPHVKTNLLLQGHLCRLQLSAELQGDTEVVLAKAIRLIQACVDVLSSNGWLSPAVAAMELAQMVTQAMWSKDSYLKQLPHFNAEIIKRCTEK</sequence>
<dbReference type="Pfam" id="PF23445">
    <property type="entry name" value="WHD_SNRNP200"/>
    <property type="match status" value="3"/>
</dbReference>
<dbReference type="InterPro" id="IPR027417">
    <property type="entry name" value="P-loop_NTPase"/>
</dbReference>
<dbReference type="SMART" id="SM00490">
    <property type="entry name" value="HELICc"/>
    <property type="match status" value="2"/>
</dbReference>
<keyword evidence="12" id="KW-0067">ATP-binding</keyword>
<dbReference type="FunFam" id="3.40.50.300:FF:003287">
    <property type="entry name" value="U5 small nuclear ribonucleoprotein 200 kDa helicase"/>
    <property type="match status" value="1"/>
</dbReference>
<gene>
    <name evidence="19" type="ORF">YQE_09533</name>
</gene>
<evidence type="ECO:0000256" key="12">
    <source>
        <dbReference type="ARBA" id="ARBA00022840"/>
    </source>
</evidence>
<dbReference type="FunFam" id="1.10.10.10:FF:000012">
    <property type="entry name" value="U5 small nuclear ribonucleoprotein helicase"/>
    <property type="match status" value="2"/>
</dbReference>
<dbReference type="SUPFAM" id="SSF46785">
    <property type="entry name" value="Winged helix' DNA-binding domain"/>
    <property type="match status" value="3"/>
</dbReference>
<dbReference type="SMART" id="SM00487">
    <property type="entry name" value="DEXDc"/>
    <property type="match status" value="2"/>
</dbReference>
<dbReference type="FunFam" id="1.10.150.20:FF:000004">
    <property type="entry name" value="U5 small nuclear ribonucleoprotein helicase"/>
    <property type="match status" value="1"/>
</dbReference>
<accession>N6TX23</accession>
<dbReference type="FunFam" id="1.10.3380.10:FF:000001">
    <property type="entry name" value="U5 small nuclear ribonucleoprotein helicase"/>
    <property type="match status" value="1"/>
</dbReference>
<evidence type="ECO:0000256" key="6">
    <source>
        <dbReference type="ARBA" id="ARBA00022664"/>
    </source>
</evidence>
<dbReference type="Gene3D" id="1.10.3380.10">
    <property type="entry name" value="Sec63 N-terminal domain-like domain"/>
    <property type="match status" value="3"/>
</dbReference>
<dbReference type="SUPFAM" id="SSF52540">
    <property type="entry name" value="P-loop containing nucleoside triphosphate hydrolases"/>
    <property type="match status" value="5"/>
</dbReference>
<comment type="subcellular location">
    <subcellularLocation>
        <location evidence="2">Nucleus</location>
    </subcellularLocation>
</comment>
<dbReference type="GO" id="GO:0000712">
    <property type="term" value="P:resolution of meiotic recombination intermediates"/>
    <property type="evidence" value="ECO:0007669"/>
    <property type="project" value="TreeGrafter"/>
</dbReference>
<dbReference type="FunFam" id="1.10.150.20:FF:000013">
    <property type="entry name" value="U5 small nuclear ribonucleoprotein kDa helicase"/>
    <property type="match status" value="1"/>
</dbReference>
<dbReference type="FunFam" id="1.10.10.10:FF:000024">
    <property type="entry name" value="U5 small nuclear ribonucleoprotein helicase"/>
    <property type="match status" value="1"/>
</dbReference>
<evidence type="ECO:0000256" key="8">
    <source>
        <dbReference type="ARBA" id="ARBA00022737"/>
    </source>
</evidence>
<comment type="catalytic activity">
    <reaction evidence="1">
        <text>3-hydroxy-2-methylpropanoyl-CoA + H2O = 3-hydroxy-2-methylpropanoate + CoA + H(+)</text>
        <dbReference type="Rhea" id="RHEA:20888"/>
        <dbReference type="ChEBI" id="CHEBI:11805"/>
        <dbReference type="ChEBI" id="CHEBI:15377"/>
        <dbReference type="ChEBI" id="CHEBI:15378"/>
        <dbReference type="ChEBI" id="CHEBI:57287"/>
        <dbReference type="ChEBI" id="CHEBI:57340"/>
        <dbReference type="EC" id="3.1.2.4"/>
    </reaction>
</comment>
<feature type="non-terminal residue" evidence="19">
    <location>
        <position position="1"/>
    </location>
</feature>
<dbReference type="EC" id="3.6.4.13" evidence="5"/>
<dbReference type="InterPro" id="IPR029045">
    <property type="entry name" value="ClpP/crotonase-like_dom_sf"/>
</dbReference>
<feature type="region of interest" description="Disordered" evidence="18">
    <location>
        <begin position="326"/>
        <end position="359"/>
    </location>
</feature>
<dbReference type="FunFam" id="3.40.50.300:FF:000062">
    <property type="entry name" value="U5 small nuclear ribonucleoprotein helicase"/>
    <property type="match status" value="1"/>
</dbReference>
<dbReference type="Pfam" id="PF00271">
    <property type="entry name" value="Helicase_C"/>
    <property type="match status" value="1"/>
</dbReference>
<reference evidence="19" key="1">
    <citation type="journal article" date="2013" name="Genome Biol.">
        <title>Draft genome of the mountain pine beetle, Dendroctonus ponderosae Hopkins, a major forest pest.</title>
        <authorList>
            <person name="Keeling C.I."/>
            <person name="Yuen M.M."/>
            <person name="Liao N.Y."/>
            <person name="Docking T.R."/>
            <person name="Chan S.K."/>
            <person name="Taylor G.A."/>
            <person name="Palmquist D.L."/>
            <person name="Jackman S.D."/>
            <person name="Nguyen A."/>
            <person name="Li M."/>
            <person name="Henderson H."/>
            <person name="Janes J.K."/>
            <person name="Zhao Y."/>
            <person name="Pandoh P."/>
            <person name="Moore R."/>
            <person name="Sperling F.A."/>
            <person name="Huber D.P."/>
            <person name="Birol I."/>
            <person name="Jones S.J."/>
            <person name="Bohlmann J."/>
        </authorList>
    </citation>
    <scope>NUCLEOTIDE SEQUENCE</scope>
</reference>
<dbReference type="InterPro" id="IPR003593">
    <property type="entry name" value="AAA+_ATPase"/>
</dbReference>
<evidence type="ECO:0000256" key="13">
    <source>
        <dbReference type="ARBA" id="ARBA00023187"/>
    </source>
</evidence>
<dbReference type="FunFam" id="3.40.50.300:FF:000254">
    <property type="entry name" value="U5 small nuclear ribonucleoprotein helicase"/>
    <property type="match status" value="1"/>
</dbReference>
<dbReference type="InterPro" id="IPR035892">
    <property type="entry name" value="C2_domain_sf"/>
</dbReference>
<dbReference type="CDD" id="cd18795">
    <property type="entry name" value="SF2_C_Ski2"/>
    <property type="match status" value="2"/>
</dbReference>
<evidence type="ECO:0000256" key="3">
    <source>
        <dbReference type="ARBA" id="ARBA00010140"/>
    </source>
</evidence>
<dbReference type="Pfam" id="PF21188">
    <property type="entry name" value="BRR2_plug"/>
    <property type="match status" value="1"/>
</dbReference>
<dbReference type="InterPro" id="IPR001650">
    <property type="entry name" value="Helicase_C-like"/>
</dbReference>
<feature type="non-terminal residue" evidence="19">
    <location>
        <position position="2469"/>
    </location>
</feature>
<dbReference type="OMA" id="MNPKEFN"/>
<dbReference type="SMART" id="SM00973">
    <property type="entry name" value="Sec63"/>
    <property type="match status" value="3"/>
</dbReference>
<keyword evidence="8" id="KW-0677">Repeat</keyword>
<comment type="function">
    <text evidence="17">Catalyzes the ATP-dependent unwinding of U4/U6 RNA duplices, an essential step in the assembly of a catalytically active spliceosome. Plays a role in pre-mRNA splicing.</text>
</comment>
<dbReference type="OrthoDB" id="5575at2759"/>
<evidence type="ECO:0000256" key="11">
    <source>
        <dbReference type="ARBA" id="ARBA00022806"/>
    </source>
</evidence>
<dbReference type="Gene3D" id="1.10.10.10">
    <property type="entry name" value="Winged helix-like DNA-binding domain superfamily/Winged helix DNA-binding domain"/>
    <property type="match status" value="3"/>
</dbReference>
<dbReference type="FunFam" id="1.10.3380.10:FF:000004">
    <property type="entry name" value="U5 small nuclear ribonucleoprotein 200 kDa helicase"/>
    <property type="match status" value="2"/>
</dbReference>
<evidence type="ECO:0000256" key="4">
    <source>
        <dbReference type="ARBA" id="ARBA00011915"/>
    </source>
</evidence>
<keyword evidence="14" id="KW-0539">Nucleus</keyword>
<dbReference type="GO" id="GO:0005524">
    <property type="term" value="F:ATP binding"/>
    <property type="evidence" value="ECO:0007669"/>
    <property type="project" value="UniProtKB-KW"/>
</dbReference>
<dbReference type="InterPro" id="IPR036388">
    <property type="entry name" value="WH-like_DNA-bd_sf"/>
</dbReference>
<dbReference type="PROSITE" id="PS51192">
    <property type="entry name" value="HELICASE_ATP_BIND_1"/>
    <property type="match status" value="2"/>
</dbReference>